<feature type="domain" description="Peptidase M16 C-terminal" evidence="2">
    <location>
        <begin position="188"/>
        <end position="361"/>
    </location>
</feature>
<dbReference type="InterPro" id="IPR007863">
    <property type="entry name" value="Peptidase_M16_C"/>
</dbReference>
<dbReference type="RefSeq" id="WP_006881104.1">
    <property type="nucleotide sequence ID" value="NZ_AEVS01000101.1"/>
</dbReference>
<protein>
    <submittedName>
        <fullName evidence="3">Peptidase M16 domain protein</fullName>
    </submittedName>
</protein>
<feature type="chain" id="PRO_5003227710" evidence="1">
    <location>
        <begin position="27"/>
        <end position="433"/>
    </location>
</feature>
<evidence type="ECO:0000256" key="1">
    <source>
        <dbReference type="SAM" id="SignalP"/>
    </source>
</evidence>
<accession>E8LZ35</accession>
<reference evidence="3 4" key="1">
    <citation type="journal article" date="2012" name="Int. J. Syst. Evol. Microbiol.">
        <title>Vibrio caribbeanicus sp. nov., isolated from the marine sponge Scleritoderma cyanea.</title>
        <authorList>
            <person name="Hoffmann M."/>
            <person name="Monday S.R."/>
            <person name="Allard M.W."/>
            <person name="Strain E.A."/>
            <person name="Whittaker P."/>
            <person name="Naum M."/>
            <person name="McCarthy P.J."/>
            <person name="Lopez J.V."/>
            <person name="Fischer M."/>
            <person name="Brown E.W."/>
        </authorList>
    </citation>
    <scope>NUCLEOTIDE SEQUENCE [LARGE SCALE GENOMIC DNA]</scope>
    <source>
        <strain evidence="3 4">LMG 20546</strain>
    </source>
</reference>
<dbReference type="AlphaFoldDB" id="E8LZ35"/>
<dbReference type="STRING" id="945543.VIBR0546_06007"/>
<dbReference type="Gene3D" id="3.30.830.10">
    <property type="entry name" value="Metalloenzyme, LuxS/M16 peptidase-like"/>
    <property type="match status" value="2"/>
</dbReference>
<dbReference type="EMBL" id="AEVS01000101">
    <property type="protein sequence ID" value="EGA64021.1"/>
    <property type="molecule type" value="Genomic_DNA"/>
</dbReference>
<dbReference type="eggNOG" id="COG0612">
    <property type="taxonomic scope" value="Bacteria"/>
</dbReference>
<proteinExistence type="predicted"/>
<dbReference type="InterPro" id="IPR050626">
    <property type="entry name" value="Peptidase_M16"/>
</dbReference>
<organism evidence="3 4">
    <name type="scientific">Vibrio brasiliensis LMG 20546</name>
    <dbReference type="NCBI Taxonomy" id="945543"/>
    <lineage>
        <taxon>Bacteria</taxon>
        <taxon>Pseudomonadati</taxon>
        <taxon>Pseudomonadota</taxon>
        <taxon>Gammaproteobacteria</taxon>
        <taxon>Vibrionales</taxon>
        <taxon>Vibrionaceae</taxon>
        <taxon>Vibrio</taxon>
        <taxon>Vibrio oreintalis group</taxon>
    </lineage>
</organism>
<keyword evidence="1" id="KW-0732">Signal</keyword>
<evidence type="ECO:0000313" key="3">
    <source>
        <dbReference type="EMBL" id="EGA64021.1"/>
    </source>
</evidence>
<sequence>MSNSLRNFAKAALSATLLFSPLAVSATNNALWFEHTDIQLPARTSVAQLENGLRYIVLPTTKSTDEVSIRVRVGSGVAQEPSEQPLARIAALNTVTETNWLATSGYQQTVFSLDLNQGTDSDVSESLATIRHGLTKTLQQSQAQALLNDTFPALTDIEQLIETKQVQPLVANQEWAPLNEQSLVNTPAESVNQFQTNHYVPQNITLVMTGNIPPRVAARLIEKNFSDWKSNTTVASNSLTELAIEPATTTVSSDSSLAISSLKNVRNLPDSKSLRKDMLVATLANKMLEQRIETALEQQHSQAKVAVDSQLVFNHKMLSQVRLTELAANEKENVEKVVQTEIQRAIAGGFTQTEYEMVVSQVRQQLESQTRLKNSHYTAQQADRLVQAVNSGSVYTAPSYDLDLLNFHVAHLNELDVSKKLAKIWSQDDAVIL</sequence>
<dbReference type="GO" id="GO:0046872">
    <property type="term" value="F:metal ion binding"/>
    <property type="evidence" value="ECO:0007669"/>
    <property type="project" value="InterPro"/>
</dbReference>
<dbReference type="InterPro" id="IPR011249">
    <property type="entry name" value="Metalloenz_LuxS/M16"/>
</dbReference>
<feature type="signal peptide" evidence="1">
    <location>
        <begin position="1"/>
        <end position="26"/>
    </location>
</feature>
<name>E8LZ35_9VIBR</name>
<dbReference type="Proteomes" id="UP000004371">
    <property type="component" value="Unassembled WGS sequence"/>
</dbReference>
<comment type="caution">
    <text evidence="3">The sequence shown here is derived from an EMBL/GenBank/DDBJ whole genome shotgun (WGS) entry which is preliminary data.</text>
</comment>
<dbReference type="PANTHER" id="PTHR43690">
    <property type="entry name" value="NARDILYSIN"/>
    <property type="match status" value="1"/>
</dbReference>
<dbReference type="Pfam" id="PF05193">
    <property type="entry name" value="Peptidase_M16_C"/>
    <property type="match status" value="1"/>
</dbReference>
<gene>
    <name evidence="3" type="ORF">VIBR0546_06007</name>
</gene>
<dbReference type="SUPFAM" id="SSF63411">
    <property type="entry name" value="LuxS/MPP-like metallohydrolase"/>
    <property type="match status" value="1"/>
</dbReference>
<evidence type="ECO:0000259" key="2">
    <source>
        <dbReference type="Pfam" id="PF05193"/>
    </source>
</evidence>
<keyword evidence="4" id="KW-1185">Reference proteome</keyword>
<dbReference type="PANTHER" id="PTHR43690:SF17">
    <property type="entry name" value="PROTEIN YHJJ"/>
    <property type="match status" value="1"/>
</dbReference>
<evidence type="ECO:0000313" key="4">
    <source>
        <dbReference type="Proteomes" id="UP000004371"/>
    </source>
</evidence>